<keyword evidence="1" id="KW-1133">Transmembrane helix</keyword>
<keyword evidence="3" id="KW-1185">Reference proteome</keyword>
<feature type="transmembrane region" description="Helical" evidence="1">
    <location>
        <begin position="146"/>
        <end position="165"/>
    </location>
</feature>
<protein>
    <recommendedName>
        <fullName evidence="4">DUF1304 domain-containing protein</fullName>
    </recommendedName>
</protein>
<dbReference type="Proteomes" id="UP000004207">
    <property type="component" value="Unassembled WGS sequence"/>
</dbReference>
<organism evidence="2 3">
    <name type="scientific">Kingella kingae ATCC 23330</name>
    <dbReference type="NCBI Taxonomy" id="887327"/>
    <lineage>
        <taxon>Bacteria</taxon>
        <taxon>Pseudomonadati</taxon>
        <taxon>Pseudomonadota</taxon>
        <taxon>Betaproteobacteria</taxon>
        <taxon>Neisseriales</taxon>
        <taxon>Neisseriaceae</taxon>
        <taxon>Kingella</taxon>
    </lineage>
</organism>
<dbReference type="EMBL" id="AFHS01000058">
    <property type="protein sequence ID" value="EGK07479.1"/>
    <property type="molecule type" value="Genomic_DNA"/>
</dbReference>
<keyword evidence="1" id="KW-0812">Transmembrane</keyword>
<proteinExistence type="predicted"/>
<reference evidence="2 3" key="1">
    <citation type="submission" date="2011-04" db="EMBL/GenBank/DDBJ databases">
        <authorList>
            <person name="Muzny D."/>
            <person name="Qin X."/>
            <person name="Deng J."/>
            <person name="Jiang H."/>
            <person name="Liu Y."/>
            <person name="Qu J."/>
            <person name="Song X.-Z."/>
            <person name="Zhang L."/>
            <person name="Thornton R."/>
            <person name="Coyle M."/>
            <person name="Francisco L."/>
            <person name="Jackson L."/>
            <person name="Javaid M."/>
            <person name="Korchina V."/>
            <person name="Kovar C."/>
            <person name="Mata R."/>
            <person name="Mathew T."/>
            <person name="Ngo R."/>
            <person name="Nguyen L."/>
            <person name="Nguyen N."/>
            <person name="Okwuonu G."/>
            <person name="Ongeri F."/>
            <person name="Pham C."/>
            <person name="Simmons D."/>
            <person name="Wilczek-Boney K."/>
            <person name="Hale W."/>
            <person name="Jakkamsetti A."/>
            <person name="Pham P."/>
            <person name="Ruth R."/>
            <person name="San Lucas F."/>
            <person name="Warren J."/>
            <person name="Zhang J."/>
            <person name="Zhao Z."/>
            <person name="Zhou C."/>
            <person name="Zhu D."/>
            <person name="Lee S."/>
            <person name="Bess C."/>
            <person name="Blankenburg K."/>
            <person name="Forbes L."/>
            <person name="Fu Q."/>
            <person name="Gubbala S."/>
            <person name="Hirani K."/>
            <person name="Jayaseelan J.C."/>
            <person name="Lara F."/>
            <person name="Munidasa M."/>
            <person name="Palculict T."/>
            <person name="Patil S."/>
            <person name="Pu L.-L."/>
            <person name="Saada N."/>
            <person name="Tang L."/>
            <person name="Weissenberger G."/>
            <person name="Zhu Y."/>
            <person name="Hemphill L."/>
            <person name="Shang Y."/>
            <person name="Youmans B."/>
            <person name="Ayvaz T."/>
            <person name="Ross M."/>
            <person name="Santibanez J."/>
            <person name="Aqrawi P."/>
            <person name="Gross S."/>
            <person name="Joshi V."/>
            <person name="Fowler G."/>
            <person name="Nazareth L."/>
            <person name="Reid J."/>
            <person name="Worley K."/>
            <person name="Petrosino J."/>
            <person name="Highlander S."/>
            <person name="Gibbs R."/>
        </authorList>
    </citation>
    <scope>NUCLEOTIDE SEQUENCE [LARGE SCALE GENOMIC DNA]</scope>
    <source>
        <strain evidence="2 3">ATCC 23330</strain>
    </source>
</reference>
<dbReference type="STRING" id="504.KKKWG1_0190"/>
<evidence type="ECO:0000256" key="1">
    <source>
        <dbReference type="SAM" id="Phobius"/>
    </source>
</evidence>
<dbReference type="HOGENOM" id="CLU_129819_1_0_4"/>
<feature type="transmembrane region" description="Helical" evidence="1">
    <location>
        <begin position="36"/>
        <end position="58"/>
    </location>
</feature>
<keyword evidence="1" id="KW-0472">Membrane</keyword>
<gene>
    <name evidence="2" type="ORF">HMPREF0476_1757</name>
</gene>
<dbReference type="AlphaFoldDB" id="F5S974"/>
<feature type="transmembrane region" description="Helical" evidence="1">
    <location>
        <begin position="6"/>
        <end position="29"/>
    </location>
</feature>
<feature type="transmembrane region" description="Helical" evidence="1">
    <location>
        <begin position="119"/>
        <end position="140"/>
    </location>
</feature>
<dbReference type="eggNOG" id="COG3759">
    <property type="taxonomic scope" value="Bacteria"/>
</dbReference>
<sequence length="166" mass="18170">MKLQRYGVANALMCYLHTAGVVALSRFYFISLYKDWIMLILATLFGLLAVAIHGYIFYLEVVAFGSDAFRRVFRTQPEVEPMLRPAFNNLGIYNLGLSVMTLLGLLGCWCATSARGEGLALGLACGGLGMMLWAGTYLWLTSPDKRKAALIQGLPTLLALLALGLQ</sequence>
<evidence type="ECO:0000313" key="3">
    <source>
        <dbReference type="Proteomes" id="UP000004207"/>
    </source>
</evidence>
<accession>F5S974</accession>
<comment type="caution">
    <text evidence="2">The sequence shown here is derived from an EMBL/GenBank/DDBJ whole genome shotgun (WGS) entry which is preliminary data.</text>
</comment>
<dbReference type="Pfam" id="PF06993">
    <property type="entry name" value="DUF1304"/>
    <property type="match status" value="1"/>
</dbReference>
<dbReference type="OrthoDB" id="8613764at2"/>
<dbReference type="InterPro" id="IPR009732">
    <property type="entry name" value="DUF1304"/>
</dbReference>
<name>F5S974_KINKI</name>
<evidence type="ECO:0000313" key="2">
    <source>
        <dbReference type="EMBL" id="EGK07479.1"/>
    </source>
</evidence>
<evidence type="ECO:0008006" key="4">
    <source>
        <dbReference type="Google" id="ProtNLM"/>
    </source>
</evidence>
<feature type="transmembrane region" description="Helical" evidence="1">
    <location>
        <begin position="92"/>
        <end position="112"/>
    </location>
</feature>